<comment type="caution">
    <text evidence="5">The sequence shown here is derived from an EMBL/GenBank/DDBJ whole genome shotgun (WGS) entry which is preliminary data.</text>
</comment>
<evidence type="ECO:0000259" key="4">
    <source>
        <dbReference type="PROSITE" id="PS50930"/>
    </source>
</evidence>
<reference evidence="6" key="1">
    <citation type="submission" date="2014-11" db="EMBL/GenBank/DDBJ databases">
        <title>Genome sequencing of Roseivirga sp. D-25.</title>
        <authorList>
            <person name="Selvaratnam C."/>
            <person name="Thevarajoo S."/>
            <person name="Goh K.M."/>
            <person name="Eee R."/>
            <person name="Chan K.-G."/>
            <person name="Chong C.S."/>
        </authorList>
    </citation>
    <scope>NUCLEOTIDE SEQUENCE [LARGE SCALE GENOMIC DNA]</scope>
    <source>
        <strain evidence="6">D-25</strain>
    </source>
</reference>
<proteinExistence type="predicted"/>
<keyword evidence="2" id="KW-0597">Phosphoprotein</keyword>
<dbReference type="InterPro" id="IPR001789">
    <property type="entry name" value="Sig_transdc_resp-reg_receiver"/>
</dbReference>
<dbReference type="GO" id="GO:0006355">
    <property type="term" value="P:regulation of DNA-templated transcription"/>
    <property type="evidence" value="ECO:0007669"/>
    <property type="project" value="TreeGrafter"/>
</dbReference>
<dbReference type="Gene3D" id="3.40.50.2300">
    <property type="match status" value="1"/>
</dbReference>
<evidence type="ECO:0000259" key="3">
    <source>
        <dbReference type="PROSITE" id="PS50110"/>
    </source>
</evidence>
<keyword evidence="6" id="KW-1185">Reference proteome</keyword>
<dbReference type="PANTHER" id="PTHR48111">
    <property type="entry name" value="REGULATOR OF RPOS"/>
    <property type="match status" value="1"/>
</dbReference>
<gene>
    <name evidence="5" type="ORF">OB69_07315</name>
</gene>
<keyword evidence="1" id="KW-0238">DNA-binding</keyword>
<accession>A0A0L8AL05</accession>
<dbReference type="SUPFAM" id="SSF52172">
    <property type="entry name" value="CheY-like"/>
    <property type="match status" value="1"/>
</dbReference>
<dbReference type="InterPro" id="IPR011006">
    <property type="entry name" value="CheY-like_superfamily"/>
</dbReference>
<dbReference type="AlphaFoldDB" id="A0A0L8AL05"/>
<evidence type="ECO:0000256" key="1">
    <source>
        <dbReference type="ARBA" id="ARBA00023125"/>
    </source>
</evidence>
<sequence length="231" mass="26859">MDKIRCMVVDDEPLAIEILEEYINKVPWLNFVGSFDKGVEAIEHINNNEVDLLFLDIQMPDLSGIQVAQLIGKKCDVIFTTAYNHYAVEGFELEAKDYLLKPISFERFLKSVQRIKGSQEPLEKEANDFVFVKTEYKTKKIRLSDILYIEGMKDYLRIVTSNEKIMILQSFSKLLPTLPSNRFSRVHKSFVIALDAIDIIEKSKVKIKEQWIPIGESYKEDFLSEIQRRTV</sequence>
<dbReference type="GO" id="GO:0005829">
    <property type="term" value="C:cytosol"/>
    <property type="evidence" value="ECO:0007669"/>
    <property type="project" value="TreeGrafter"/>
</dbReference>
<dbReference type="GO" id="GO:0032993">
    <property type="term" value="C:protein-DNA complex"/>
    <property type="evidence" value="ECO:0007669"/>
    <property type="project" value="TreeGrafter"/>
</dbReference>
<dbReference type="OrthoDB" id="1646880at2"/>
<dbReference type="Pfam" id="PF04397">
    <property type="entry name" value="LytTR"/>
    <property type="match status" value="1"/>
</dbReference>
<evidence type="ECO:0000256" key="2">
    <source>
        <dbReference type="PROSITE-ProRule" id="PRU00169"/>
    </source>
</evidence>
<dbReference type="Proteomes" id="UP000036908">
    <property type="component" value="Unassembled WGS sequence"/>
</dbReference>
<dbReference type="EMBL" id="JSVA01000008">
    <property type="protein sequence ID" value="KOF03128.1"/>
    <property type="molecule type" value="Genomic_DNA"/>
</dbReference>
<dbReference type="PANTHER" id="PTHR48111:SF17">
    <property type="entry name" value="TRANSCRIPTIONAL REGULATORY PROTEIN YPDB"/>
    <property type="match status" value="1"/>
</dbReference>
<feature type="modified residue" description="4-aspartylphosphate" evidence="2">
    <location>
        <position position="56"/>
    </location>
</feature>
<dbReference type="PROSITE" id="PS50930">
    <property type="entry name" value="HTH_LYTTR"/>
    <property type="match status" value="1"/>
</dbReference>
<dbReference type="Pfam" id="PF00072">
    <property type="entry name" value="Response_reg"/>
    <property type="match status" value="1"/>
</dbReference>
<dbReference type="SMART" id="SM00850">
    <property type="entry name" value="LytTR"/>
    <property type="match status" value="1"/>
</dbReference>
<feature type="domain" description="HTH LytTR-type" evidence="4">
    <location>
        <begin position="132"/>
        <end position="202"/>
    </location>
</feature>
<name>A0A0L8AL05_9BACT</name>
<dbReference type="RefSeq" id="WP_053223054.1">
    <property type="nucleotide sequence ID" value="NZ_JSVA01000008.1"/>
</dbReference>
<dbReference type="GO" id="GO:0000156">
    <property type="term" value="F:phosphorelay response regulator activity"/>
    <property type="evidence" value="ECO:0007669"/>
    <property type="project" value="TreeGrafter"/>
</dbReference>
<dbReference type="GO" id="GO:0000976">
    <property type="term" value="F:transcription cis-regulatory region binding"/>
    <property type="evidence" value="ECO:0007669"/>
    <property type="project" value="TreeGrafter"/>
</dbReference>
<organism evidence="5 6">
    <name type="scientific">Roseivirga seohaensis subsp. aquiponti</name>
    <dbReference type="NCBI Taxonomy" id="1566026"/>
    <lineage>
        <taxon>Bacteria</taxon>
        <taxon>Pseudomonadati</taxon>
        <taxon>Bacteroidota</taxon>
        <taxon>Cytophagia</taxon>
        <taxon>Cytophagales</taxon>
        <taxon>Roseivirgaceae</taxon>
        <taxon>Roseivirga</taxon>
    </lineage>
</organism>
<protein>
    <submittedName>
        <fullName evidence="5">Chemotaxis protein CheY</fullName>
    </submittedName>
</protein>
<evidence type="ECO:0000313" key="5">
    <source>
        <dbReference type="EMBL" id="KOF03128.1"/>
    </source>
</evidence>
<dbReference type="PATRIC" id="fig|1566026.4.peg.3294"/>
<feature type="domain" description="Response regulatory" evidence="3">
    <location>
        <begin position="5"/>
        <end position="116"/>
    </location>
</feature>
<dbReference type="InterPro" id="IPR007492">
    <property type="entry name" value="LytTR_DNA-bd_dom"/>
</dbReference>
<evidence type="ECO:0000313" key="6">
    <source>
        <dbReference type="Proteomes" id="UP000036908"/>
    </source>
</evidence>
<dbReference type="SMART" id="SM00448">
    <property type="entry name" value="REC"/>
    <property type="match status" value="1"/>
</dbReference>
<dbReference type="Gene3D" id="2.40.50.1020">
    <property type="entry name" value="LytTr DNA-binding domain"/>
    <property type="match status" value="1"/>
</dbReference>
<dbReference type="PROSITE" id="PS50110">
    <property type="entry name" value="RESPONSE_REGULATORY"/>
    <property type="match status" value="1"/>
</dbReference>
<dbReference type="InterPro" id="IPR039420">
    <property type="entry name" value="WalR-like"/>
</dbReference>